<dbReference type="SUPFAM" id="SSF109854">
    <property type="entry name" value="DinB/YfiT-like putative metalloenzymes"/>
    <property type="match status" value="1"/>
</dbReference>
<reference evidence="2 3" key="1">
    <citation type="submission" date="2017-05" db="EMBL/GenBank/DDBJ databases">
        <title>De novo genome assembly of Deniococcus indicus strain DR1.</title>
        <authorList>
            <person name="Chauhan D."/>
            <person name="Yennamalli R.M."/>
            <person name="Priyadarshini R."/>
        </authorList>
    </citation>
    <scope>NUCLEOTIDE SEQUENCE [LARGE SCALE GENOMIC DNA]</scope>
    <source>
        <strain evidence="2 3">DR1</strain>
    </source>
</reference>
<dbReference type="RefSeq" id="WP_088249626.1">
    <property type="nucleotide sequence ID" value="NZ_BNAM01000001.1"/>
</dbReference>
<dbReference type="InterPro" id="IPR034660">
    <property type="entry name" value="DinB/YfiT-like"/>
</dbReference>
<feature type="domain" description="PDZ" evidence="1">
    <location>
        <begin position="161"/>
        <end position="222"/>
    </location>
</feature>
<dbReference type="AlphaFoldDB" id="A0A246BGJ3"/>
<dbReference type="Proteomes" id="UP000197208">
    <property type="component" value="Unassembled WGS sequence"/>
</dbReference>
<dbReference type="OrthoDB" id="117483at2"/>
<dbReference type="InterPro" id="IPR036034">
    <property type="entry name" value="PDZ_sf"/>
</dbReference>
<evidence type="ECO:0000313" key="2">
    <source>
        <dbReference type="EMBL" id="OWL94342.1"/>
    </source>
</evidence>
<dbReference type="Pfam" id="PF04978">
    <property type="entry name" value="MST"/>
    <property type="match status" value="1"/>
</dbReference>
<keyword evidence="3" id="KW-1185">Reference proteome</keyword>
<dbReference type="Gene3D" id="1.20.120.450">
    <property type="entry name" value="dinb family like domain"/>
    <property type="match status" value="1"/>
</dbReference>
<organism evidence="2 3">
    <name type="scientific">Deinococcus indicus</name>
    <dbReference type="NCBI Taxonomy" id="223556"/>
    <lineage>
        <taxon>Bacteria</taxon>
        <taxon>Thermotogati</taxon>
        <taxon>Deinococcota</taxon>
        <taxon>Deinococci</taxon>
        <taxon>Deinococcales</taxon>
        <taxon>Deinococcaceae</taxon>
        <taxon>Deinococcus</taxon>
    </lineage>
</organism>
<sequence length="335" mass="36867">MPSTLLTDQSGFTPMIARLVGMMTYARETTLEAVQGWTPEELDLIPDGHANSAGMLLAHMAAVERIYQLISDGHPDPDGALEAHHWPGLNLGQQGRAEIRGRPLRHYLEALAQVRAGTLALLAARDDAWLDEPLPLWGDTGNRHFMWFHVFEDEINHRGQLRLLRRHQPGHQGLGTTGAWLEPLRDGLGVRCRMVHEGSPAEQAGLRGGDEIVAIDGVDVRDTLFHELRLGAAPGISSTYRVRRDFGELDLTVTRVARLSFPMCGRPPGHSCLHFGHVAQSSDHSGRVVHAVLQWRDAGVHVAFWRCHGDRLPVSGDPVLAAGTDVADRLRGLYG</sequence>
<dbReference type="InterPro" id="IPR007061">
    <property type="entry name" value="MST-like"/>
</dbReference>
<dbReference type="PROSITE" id="PS50106">
    <property type="entry name" value="PDZ"/>
    <property type="match status" value="1"/>
</dbReference>
<proteinExistence type="predicted"/>
<evidence type="ECO:0000259" key="1">
    <source>
        <dbReference type="PROSITE" id="PS50106"/>
    </source>
</evidence>
<evidence type="ECO:0000313" key="3">
    <source>
        <dbReference type="Proteomes" id="UP000197208"/>
    </source>
</evidence>
<dbReference type="EMBL" id="NHMK01000025">
    <property type="protein sequence ID" value="OWL94342.1"/>
    <property type="molecule type" value="Genomic_DNA"/>
</dbReference>
<dbReference type="Gene3D" id="2.30.42.10">
    <property type="match status" value="1"/>
</dbReference>
<dbReference type="SUPFAM" id="SSF50156">
    <property type="entry name" value="PDZ domain-like"/>
    <property type="match status" value="1"/>
</dbReference>
<dbReference type="InterPro" id="IPR001478">
    <property type="entry name" value="PDZ"/>
</dbReference>
<gene>
    <name evidence="2" type="ORF">CBQ26_15915</name>
</gene>
<comment type="caution">
    <text evidence="2">The sequence shown here is derived from an EMBL/GenBank/DDBJ whole genome shotgun (WGS) entry which is preliminary data.</text>
</comment>
<dbReference type="Pfam" id="PF17820">
    <property type="entry name" value="PDZ_6"/>
    <property type="match status" value="1"/>
</dbReference>
<dbReference type="InterPro" id="IPR041489">
    <property type="entry name" value="PDZ_6"/>
</dbReference>
<name>A0A246BGJ3_9DEIO</name>
<protein>
    <recommendedName>
        <fullName evidence="1">PDZ domain-containing protein</fullName>
    </recommendedName>
</protein>
<accession>A0A246BGJ3</accession>